<comment type="caution">
    <text evidence="2">The sequence shown here is derived from an EMBL/GenBank/DDBJ whole genome shotgun (WGS) entry which is preliminary data.</text>
</comment>
<organism evidence="2 3">
    <name type="scientific">Dreissena polymorpha</name>
    <name type="common">Zebra mussel</name>
    <name type="synonym">Mytilus polymorpha</name>
    <dbReference type="NCBI Taxonomy" id="45954"/>
    <lineage>
        <taxon>Eukaryota</taxon>
        <taxon>Metazoa</taxon>
        <taxon>Spiralia</taxon>
        <taxon>Lophotrochozoa</taxon>
        <taxon>Mollusca</taxon>
        <taxon>Bivalvia</taxon>
        <taxon>Autobranchia</taxon>
        <taxon>Heteroconchia</taxon>
        <taxon>Euheterodonta</taxon>
        <taxon>Imparidentia</taxon>
        <taxon>Neoheterodontei</taxon>
        <taxon>Myida</taxon>
        <taxon>Dreissenoidea</taxon>
        <taxon>Dreissenidae</taxon>
        <taxon>Dreissena</taxon>
    </lineage>
</organism>
<dbReference type="AlphaFoldDB" id="A0A9D4K1S4"/>
<evidence type="ECO:0000313" key="3">
    <source>
        <dbReference type="Proteomes" id="UP000828390"/>
    </source>
</evidence>
<evidence type="ECO:0000313" key="2">
    <source>
        <dbReference type="EMBL" id="KAH3829117.1"/>
    </source>
</evidence>
<accession>A0A9D4K1S4</accession>
<gene>
    <name evidence="2" type="ORF">DPMN_131105</name>
</gene>
<name>A0A9D4K1S4_DREPO</name>
<proteinExistence type="predicted"/>
<reference evidence="2" key="2">
    <citation type="submission" date="2020-11" db="EMBL/GenBank/DDBJ databases">
        <authorList>
            <person name="McCartney M.A."/>
            <person name="Auch B."/>
            <person name="Kono T."/>
            <person name="Mallez S."/>
            <person name="Becker A."/>
            <person name="Gohl D.M."/>
            <person name="Silverstein K.A.T."/>
            <person name="Koren S."/>
            <person name="Bechman K.B."/>
            <person name="Herman A."/>
            <person name="Abrahante J.E."/>
            <person name="Garbe J."/>
        </authorList>
    </citation>
    <scope>NUCLEOTIDE SEQUENCE</scope>
    <source>
        <strain evidence="2">Duluth1</strain>
        <tissue evidence="2">Whole animal</tissue>
    </source>
</reference>
<feature type="region of interest" description="Disordered" evidence="1">
    <location>
        <begin position="71"/>
        <end position="90"/>
    </location>
</feature>
<protein>
    <submittedName>
        <fullName evidence="2">Uncharacterized protein</fullName>
    </submittedName>
</protein>
<evidence type="ECO:0000256" key="1">
    <source>
        <dbReference type="SAM" id="MobiDB-lite"/>
    </source>
</evidence>
<sequence>MSRRITRHPVSSPDAFQVSTERADRVGGARTRIITASFLTKKERIKMDILQCYALTNDNEDFQYTLNHHTKQTKEEHYHSYGSLQRQDRQ</sequence>
<dbReference type="Proteomes" id="UP000828390">
    <property type="component" value="Unassembled WGS sequence"/>
</dbReference>
<reference evidence="2" key="1">
    <citation type="journal article" date="2019" name="bioRxiv">
        <title>The Genome of the Zebra Mussel, Dreissena polymorpha: A Resource for Invasive Species Research.</title>
        <authorList>
            <person name="McCartney M.A."/>
            <person name="Auch B."/>
            <person name="Kono T."/>
            <person name="Mallez S."/>
            <person name="Zhang Y."/>
            <person name="Obille A."/>
            <person name="Becker A."/>
            <person name="Abrahante J.E."/>
            <person name="Garbe J."/>
            <person name="Badalamenti J.P."/>
            <person name="Herman A."/>
            <person name="Mangelson H."/>
            <person name="Liachko I."/>
            <person name="Sullivan S."/>
            <person name="Sone E.D."/>
            <person name="Koren S."/>
            <person name="Silverstein K.A.T."/>
            <person name="Beckman K.B."/>
            <person name="Gohl D.M."/>
        </authorList>
    </citation>
    <scope>NUCLEOTIDE SEQUENCE</scope>
    <source>
        <strain evidence="2">Duluth1</strain>
        <tissue evidence="2">Whole animal</tissue>
    </source>
</reference>
<dbReference type="EMBL" id="JAIWYP010000005">
    <property type="protein sequence ID" value="KAH3829117.1"/>
    <property type="molecule type" value="Genomic_DNA"/>
</dbReference>
<keyword evidence="3" id="KW-1185">Reference proteome</keyword>